<evidence type="ECO:0000256" key="1">
    <source>
        <dbReference type="ARBA" id="ARBA00001966"/>
    </source>
</evidence>
<evidence type="ECO:0000313" key="8">
    <source>
        <dbReference type="Proteomes" id="UP000298860"/>
    </source>
</evidence>
<organism evidence="7 8">
    <name type="scientific">Gandjariella thermophila</name>
    <dbReference type="NCBI Taxonomy" id="1931992"/>
    <lineage>
        <taxon>Bacteria</taxon>
        <taxon>Bacillati</taxon>
        <taxon>Actinomycetota</taxon>
        <taxon>Actinomycetes</taxon>
        <taxon>Pseudonocardiales</taxon>
        <taxon>Pseudonocardiaceae</taxon>
        <taxon>Gandjariella</taxon>
    </lineage>
</organism>
<dbReference type="SUPFAM" id="SSF102114">
    <property type="entry name" value="Radical SAM enzymes"/>
    <property type="match status" value="1"/>
</dbReference>
<keyword evidence="8" id="KW-1185">Reference proteome</keyword>
<accession>A0A4D4JG38</accession>
<comment type="caution">
    <text evidence="7">The sequence shown here is derived from an EMBL/GenBank/DDBJ whole genome shotgun (WGS) entry which is preliminary data.</text>
</comment>
<evidence type="ECO:0000256" key="5">
    <source>
        <dbReference type="ARBA" id="ARBA00023014"/>
    </source>
</evidence>
<evidence type="ECO:0000256" key="2">
    <source>
        <dbReference type="ARBA" id="ARBA00022691"/>
    </source>
</evidence>
<dbReference type="GO" id="GO:0003824">
    <property type="term" value="F:catalytic activity"/>
    <property type="evidence" value="ECO:0007669"/>
    <property type="project" value="InterPro"/>
</dbReference>
<evidence type="ECO:0000256" key="4">
    <source>
        <dbReference type="ARBA" id="ARBA00023004"/>
    </source>
</evidence>
<keyword evidence="4" id="KW-0408">Iron</keyword>
<dbReference type="SFLD" id="SFLDS00029">
    <property type="entry name" value="Radical_SAM"/>
    <property type="match status" value="1"/>
</dbReference>
<dbReference type="InterPro" id="IPR051198">
    <property type="entry name" value="BchE-like"/>
</dbReference>
<dbReference type="SMART" id="SM00729">
    <property type="entry name" value="Elp3"/>
    <property type="match status" value="1"/>
</dbReference>
<evidence type="ECO:0000256" key="3">
    <source>
        <dbReference type="ARBA" id="ARBA00022723"/>
    </source>
</evidence>
<dbReference type="RefSeq" id="WP_192909803.1">
    <property type="nucleotide sequence ID" value="NZ_BJFL01000073.1"/>
</dbReference>
<name>A0A4D4JG38_9PSEU</name>
<evidence type="ECO:0000259" key="6">
    <source>
        <dbReference type="PROSITE" id="PS51918"/>
    </source>
</evidence>
<dbReference type="GO" id="GO:0046872">
    <property type="term" value="F:metal ion binding"/>
    <property type="evidence" value="ECO:0007669"/>
    <property type="project" value="UniProtKB-KW"/>
</dbReference>
<feature type="domain" description="Radical SAM core" evidence="6">
    <location>
        <begin position="215"/>
        <end position="435"/>
    </location>
</feature>
<reference evidence="8" key="1">
    <citation type="submission" date="2019-04" db="EMBL/GenBank/DDBJ databases">
        <title>Draft genome sequence of Pseudonocardiaceae bacterium SL3-2-4.</title>
        <authorList>
            <person name="Ningsih F."/>
            <person name="Yokota A."/>
            <person name="Sakai Y."/>
            <person name="Nanatani K."/>
            <person name="Yabe S."/>
            <person name="Oetari A."/>
            <person name="Sjamsuridzal W."/>
        </authorList>
    </citation>
    <scope>NUCLEOTIDE SEQUENCE [LARGE SCALE GENOMIC DNA]</scope>
    <source>
        <strain evidence="8">SL3-2-4</strain>
    </source>
</reference>
<dbReference type="PANTHER" id="PTHR43409">
    <property type="entry name" value="ANAEROBIC MAGNESIUM-PROTOPORPHYRIN IX MONOMETHYL ESTER CYCLASE-RELATED"/>
    <property type="match status" value="1"/>
</dbReference>
<protein>
    <submittedName>
        <fullName evidence="7">Radical SAM protein</fullName>
    </submittedName>
</protein>
<dbReference type="InterPro" id="IPR006638">
    <property type="entry name" value="Elp3/MiaA/NifB-like_rSAM"/>
</dbReference>
<dbReference type="Gene3D" id="3.80.30.20">
    <property type="entry name" value="tm_1862 like domain"/>
    <property type="match status" value="1"/>
</dbReference>
<keyword evidence="5" id="KW-0411">Iron-sulfur</keyword>
<dbReference type="EMBL" id="BJFL01000073">
    <property type="protein sequence ID" value="GDY33980.1"/>
    <property type="molecule type" value="Genomic_DNA"/>
</dbReference>
<sequence length="492" mass="54735">MTLDVLVIAPFRRPTFRKAISEHYPVQEPWDSPPLIVAGGLEAAGLTVEYLALQNILDSWDEPRDLPKLREMLADMPARMVIFATDYFIPSRSTATLFGMRIAARELRADDSRVIIGAVGRLATTAAPQLFDQLPECDFLVHGEPESVIGTIAEEILRRGVTAVDHPSLLTPTSLQSGQRPQPATTQMLDETPIPAWHLLAKSLDWWDKYRGQDASQPIPFSLRTSAGCRFRCRFCAGVPNWLNYRTKTATRVATEIDTLRNATGDRAHLAFLEDEIFTRHPDHVHAISEVCVQRGIVFDGVYTHSSLLTPEVAEPLSKMAQRVYLGLDNPDDSILHDMRKGQRFDTVLRAIETARASGLSAHLEWIIGSPADTIDSLITSLNAIVTLLSTGVVDSINTYVYCPHPGTEYAEKADEFGMRVIDGFEDIQESGGYPAHDTHALSRQQTFIAYLMSQLTIAEVSRDRERGLLTPSIGSPSRHELHRLFDKVAGR</sequence>
<dbReference type="CDD" id="cd01335">
    <property type="entry name" value="Radical_SAM"/>
    <property type="match status" value="1"/>
</dbReference>
<dbReference type="InterPro" id="IPR007197">
    <property type="entry name" value="rSAM"/>
</dbReference>
<dbReference type="GO" id="GO:0051536">
    <property type="term" value="F:iron-sulfur cluster binding"/>
    <property type="evidence" value="ECO:0007669"/>
    <property type="project" value="UniProtKB-KW"/>
</dbReference>
<dbReference type="Pfam" id="PF04055">
    <property type="entry name" value="Radical_SAM"/>
    <property type="match status" value="1"/>
</dbReference>
<gene>
    <name evidence="7" type="ORF">GTS_56130</name>
</gene>
<comment type="cofactor">
    <cofactor evidence="1">
        <name>[4Fe-4S] cluster</name>
        <dbReference type="ChEBI" id="CHEBI:49883"/>
    </cofactor>
</comment>
<dbReference type="Proteomes" id="UP000298860">
    <property type="component" value="Unassembled WGS sequence"/>
</dbReference>
<evidence type="ECO:0000313" key="7">
    <source>
        <dbReference type="EMBL" id="GDY33980.1"/>
    </source>
</evidence>
<dbReference type="InterPro" id="IPR023404">
    <property type="entry name" value="rSAM_horseshoe"/>
</dbReference>
<keyword evidence="2" id="KW-0949">S-adenosyl-L-methionine</keyword>
<dbReference type="InterPro" id="IPR058240">
    <property type="entry name" value="rSAM_sf"/>
</dbReference>
<dbReference type="SFLD" id="SFLDG01082">
    <property type="entry name" value="B12-binding_domain_containing"/>
    <property type="match status" value="1"/>
</dbReference>
<dbReference type="AlphaFoldDB" id="A0A4D4JG38"/>
<dbReference type="PROSITE" id="PS51918">
    <property type="entry name" value="RADICAL_SAM"/>
    <property type="match status" value="1"/>
</dbReference>
<keyword evidence="3" id="KW-0479">Metal-binding</keyword>
<proteinExistence type="predicted"/>